<name>A0AAV6S0H3_SOLSE</name>
<sequence length="91" mass="10110">MWTARPQLSLAAEQRSLERGRRRRGRRGRGKKNKPTTQKGFTRPTQHESSVFCGTCTPDTSPTHTVDVSSGLAVFSTPLQKRACLDPSEDP</sequence>
<dbReference type="Proteomes" id="UP000693946">
    <property type="component" value="Linkage Group LG16"/>
</dbReference>
<gene>
    <name evidence="2" type="ORF">JOB18_035560</name>
</gene>
<proteinExistence type="predicted"/>
<reference evidence="2 3" key="1">
    <citation type="journal article" date="2021" name="Sci. Rep.">
        <title>Chromosome anchoring in Senegalese sole (Solea senegalensis) reveals sex-associated markers and genome rearrangements in flatfish.</title>
        <authorList>
            <person name="Guerrero-Cozar I."/>
            <person name="Gomez-Garrido J."/>
            <person name="Berbel C."/>
            <person name="Martinez-Blanch J.F."/>
            <person name="Alioto T."/>
            <person name="Claros M.G."/>
            <person name="Gagnaire P.A."/>
            <person name="Manchado M."/>
        </authorList>
    </citation>
    <scope>NUCLEOTIDE SEQUENCE [LARGE SCALE GENOMIC DNA]</scope>
    <source>
        <strain evidence="2">Sse05_10M</strain>
    </source>
</reference>
<protein>
    <submittedName>
        <fullName evidence="2">Uncharacterized protein</fullName>
    </submittedName>
</protein>
<feature type="compositionally biased region" description="Basic residues" evidence="1">
    <location>
        <begin position="20"/>
        <end position="34"/>
    </location>
</feature>
<feature type="region of interest" description="Disordered" evidence="1">
    <location>
        <begin position="1"/>
        <end position="50"/>
    </location>
</feature>
<organism evidence="2 3">
    <name type="scientific">Solea senegalensis</name>
    <name type="common">Senegalese sole</name>
    <dbReference type="NCBI Taxonomy" id="28829"/>
    <lineage>
        <taxon>Eukaryota</taxon>
        <taxon>Metazoa</taxon>
        <taxon>Chordata</taxon>
        <taxon>Craniata</taxon>
        <taxon>Vertebrata</taxon>
        <taxon>Euteleostomi</taxon>
        <taxon>Actinopterygii</taxon>
        <taxon>Neopterygii</taxon>
        <taxon>Teleostei</taxon>
        <taxon>Neoteleostei</taxon>
        <taxon>Acanthomorphata</taxon>
        <taxon>Carangaria</taxon>
        <taxon>Pleuronectiformes</taxon>
        <taxon>Pleuronectoidei</taxon>
        <taxon>Soleidae</taxon>
        <taxon>Solea</taxon>
    </lineage>
</organism>
<keyword evidence="3" id="KW-1185">Reference proteome</keyword>
<feature type="compositionally biased region" description="Polar residues" evidence="1">
    <location>
        <begin position="35"/>
        <end position="49"/>
    </location>
</feature>
<evidence type="ECO:0000256" key="1">
    <source>
        <dbReference type="SAM" id="MobiDB-lite"/>
    </source>
</evidence>
<dbReference type="AlphaFoldDB" id="A0AAV6S0H3"/>
<evidence type="ECO:0000313" key="3">
    <source>
        <dbReference type="Proteomes" id="UP000693946"/>
    </source>
</evidence>
<dbReference type="EMBL" id="JAGKHQ010000008">
    <property type="protein sequence ID" value="KAG7510909.1"/>
    <property type="molecule type" value="Genomic_DNA"/>
</dbReference>
<comment type="caution">
    <text evidence="2">The sequence shown here is derived from an EMBL/GenBank/DDBJ whole genome shotgun (WGS) entry which is preliminary data.</text>
</comment>
<evidence type="ECO:0000313" key="2">
    <source>
        <dbReference type="EMBL" id="KAG7510909.1"/>
    </source>
</evidence>
<accession>A0AAV6S0H3</accession>